<proteinExistence type="predicted"/>
<dbReference type="Proteomes" id="UP000091820">
    <property type="component" value="Unassembled WGS sequence"/>
</dbReference>
<dbReference type="GO" id="GO:0006606">
    <property type="term" value="P:protein import into nucleus"/>
    <property type="evidence" value="ECO:0007669"/>
    <property type="project" value="TreeGrafter"/>
</dbReference>
<keyword evidence="1" id="KW-0479">Metal-binding</keyword>
<keyword evidence="6" id="KW-1185">Reference proteome</keyword>
<keyword evidence="3" id="KW-0862">Zinc</keyword>
<dbReference type="InterPro" id="IPR028156">
    <property type="entry name" value="RIP"/>
</dbReference>
<keyword evidence="2" id="KW-0863">Zinc-finger</keyword>
<reference evidence="6" key="1">
    <citation type="submission" date="2014-03" db="EMBL/GenBank/DDBJ databases">
        <authorList>
            <person name="Aksoy S."/>
            <person name="Warren W."/>
            <person name="Wilson R.K."/>
        </authorList>
    </citation>
    <scope>NUCLEOTIDE SEQUENCE [LARGE SCALE GENOMIC DNA]</scope>
    <source>
        <strain evidence="6">IAEA</strain>
    </source>
</reference>
<protein>
    <recommendedName>
        <fullName evidence="4">RPA-interacting protein C-terminal domain-containing protein</fullName>
    </recommendedName>
</protein>
<dbReference type="AlphaFoldDB" id="A0A1A9WKC8"/>
<dbReference type="Pfam" id="PF14768">
    <property type="entry name" value="RPA_interact_C"/>
    <property type="match status" value="1"/>
</dbReference>
<dbReference type="GO" id="GO:0005634">
    <property type="term" value="C:nucleus"/>
    <property type="evidence" value="ECO:0007669"/>
    <property type="project" value="TreeGrafter"/>
</dbReference>
<reference evidence="5" key="2">
    <citation type="submission" date="2020-05" db="UniProtKB">
        <authorList>
            <consortium name="EnsemblMetazoa"/>
        </authorList>
    </citation>
    <scope>IDENTIFICATION</scope>
    <source>
        <strain evidence="5">IAEA</strain>
    </source>
</reference>
<evidence type="ECO:0000259" key="4">
    <source>
        <dbReference type="Pfam" id="PF14768"/>
    </source>
</evidence>
<feature type="domain" description="RPA-interacting protein C-terminal" evidence="4">
    <location>
        <begin position="102"/>
        <end position="180"/>
    </location>
</feature>
<evidence type="ECO:0000256" key="3">
    <source>
        <dbReference type="ARBA" id="ARBA00022833"/>
    </source>
</evidence>
<evidence type="ECO:0000313" key="6">
    <source>
        <dbReference type="Proteomes" id="UP000091820"/>
    </source>
</evidence>
<sequence length="182" mass="21498">MECPTNPICKTTIEQKLKAQKAAKLYRLGSPKLRDLLREKCRIRFKEARRNSHDRMRAINEEGEDQEEIYNEFIEEINKWFAEQQEEEENYFEGGPKMNALICPVCQKGTLVVYLNKDSRYNYRCRCGISFFDKDPEILRSLLAVEIDKHEQFCSKPLIFFVDPLMQQLEGICEACDYFSCL</sequence>
<dbReference type="PANTHER" id="PTHR31742:SF1">
    <property type="entry name" value="RPA-INTERACTING PROTEIN"/>
    <property type="match status" value="1"/>
</dbReference>
<name>A0A1A9WKC8_9MUSC</name>
<dbReference type="EnsemblMetazoa" id="GBRI022868-RA">
    <property type="protein sequence ID" value="GBRI022868-PA"/>
    <property type="gene ID" value="GBRI022868"/>
</dbReference>
<accession>A0A1A9WKC8</accession>
<dbReference type="GO" id="GO:0008270">
    <property type="term" value="F:zinc ion binding"/>
    <property type="evidence" value="ECO:0007669"/>
    <property type="project" value="UniProtKB-KW"/>
</dbReference>
<dbReference type="PANTHER" id="PTHR31742">
    <property type="entry name" value="RPA-INTERACTING PROTEIN RPAIN"/>
    <property type="match status" value="1"/>
</dbReference>
<dbReference type="InterPro" id="IPR028159">
    <property type="entry name" value="RPA_interact_C_dom"/>
</dbReference>
<organism evidence="5 6">
    <name type="scientific">Glossina brevipalpis</name>
    <dbReference type="NCBI Taxonomy" id="37001"/>
    <lineage>
        <taxon>Eukaryota</taxon>
        <taxon>Metazoa</taxon>
        <taxon>Ecdysozoa</taxon>
        <taxon>Arthropoda</taxon>
        <taxon>Hexapoda</taxon>
        <taxon>Insecta</taxon>
        <taxon>Pterygota</taxon>
        <taxon>Neoptera</taxon>
        <taxon>Endopterygota</taxon>
        <taxon>Diptera</taxon>
        <taxon>Brachycera</taxon>
        <taxon>Muscomorpha</taxon>
        <taxon>Hippoboscoidea</taxon>
        <taxon>Glossinidae</taxon>
        <taxon>Glossina</taxon>
    </lineage>
</organism>
<evidence type="ECO:0000256" key="2">
    <source>
        <dbReference type="ARBA" id="ARBA00022771"/>
    </source>
</evidence>
<evidence type="ECO:0000313" key="5">
    <source>
        <dbReference type="EnsemblMetazoa" id="GBRI022868-PA"/>
    </source>
</evidence>
<dbReference type="STRING" id="37001.A0A1A9WKC8"/>
<evidence type="ECO:0000256" key="1">
    <source>
        <dbReference type="ARBA" id="ARBA00022723"/>
    </source>
</evidence>
<dbReference type="VEuPathDB" id="VectorBase:GBRI022868"/>